<dbReference type="SUPFAM" id="SSF47240">
    <property type="entry name" value="Ferritin-like"/>
    <property type="match status" value="1"/>
</dbReference>
<dbReference type="InterPro" id="IPR048574">
    <property type="entry name" value="RUBY_RBDX"/>
</dbReference>
<dbReference type="InterPro" id="IPR003251">
    <property type="entry name" value="Rr_diiron-bd_dom"/>
</dbReference>
<dbReference type="Pfam" id="PF02915">
    <property type="entry name" value="Rubrerythrin"/>
    <property type="match status" value="1"/>
</dbReference>
<keyword evidence="4" id="KW-0249">Electron transport</keyword>
<evidence type="ECO:0000256" key="1">
    <source>
        <dbReference type="ARBA" id="ARBA00001965"/>
    </source>
</evidence>
<dbReference type="PANTHER" id="PTHR43865:SF1">
    <property type="entry name" value="RUBRERYTHRIN-RELATED"/>
    <property type="match status" value="1"/>
</dbReference>
<dbReference type="GO" id="GO:0005506">
    <property type="term" value="F:iron ion binding"/>
    <property type="evidence" value="ECO:0007669"/>
    <property type="project" value="InterPro"/>
</dbReference>
<evidence type="ECO:0000313" key="9">
    <source>
        <dbReference type="Proteomes" id="UP000183975"/>
    </source>
</evidence>
<sequence length="198" mass="22596">MFWKNGDKLRKKDLTERGFYGMNLSGTRTEQNLLAAFAGESMAANKYDFYSSQAKKEGYEQIGAIFKETADNERQHAKQIFRFLNGIGTTEANLTAGVAGEHEEWTSIYQDMSTIAKDEGYPEIAMFFQNLASVEKEHEARYAMLLERIKNDQVFKDNAKTVWVCRNCGHVHVGEVPPEACPVCKHPKAYFERKATNY</sequence>
<dbReference type="NCBIfam" id="NF045767">
    <property type="entry name" value="RuberyRbr"/>
    <property type="match status" value="1"/>
</dbReference>
<dbReference type="Gene3D" id="1.20.1260.10">
    <property type="match status" value="1"/>
</dbReference>
<evidence type="ECO:0000256" key="2">
    <source>
        <dbReference type="ARBA" id="ARBA00022448"/>
    </source>
</evidence>
<dbReference type="InterPro" id="IPR024934">
    <property type="entry name" value="Rubredoxin-like_dom"/>
</dbReference>
<dbReference type="InterPro" id="IPR009040">
    <property type="entry name" value="Ferritin-like_diiron"/>
</dbReference>
<accession>A0A1M6RF96</accession>
<reference evidence="8 9" key="1">
    <citation type="submission" date="2016-11" db="EMBL/GenBank/DDBJ databases">
        <authorList>
            <person name="Jaros S."/>
            <person name="Januszkiewicz K."/>
            <person name="Wedrychowicz H."/>
        </authorList>
    </citation>
    <scope>NUCLEOTIDE SEQUENCE [LARGE SCALE GENOMIC DNA]</scope>
    <source>
        <strain evidence="8 9">DSM 14214</strain>
    </source>
</reference>
<evidence type="ECO:0000259" key="7">
    <source>
        <dbReference type="PROSITE" id="PS50905"/>
    </source>
</evidence>
<dbReference type="Gene3D" id="2.20.28.10">
    <property type="match status" value="1"/>
</dbReference>
<dbReference type="InterPro" id="IPR052364">
    <property type="entry name" value="Rubrerythrin"/>
</dbReference>
<evidence type="ECO:0000313" key="8">
    <source>
        <dbReference type="EMBL" id="SHK31144.1"/>
    </source>
</evidence>
<evidence type="ECO:0000256" key="4">
    <source>
        <dbReference type="ARBA" id="ARBA00022982"/>
    </source>
</evidence>
<proteinExistence type="predicted"/>
<dbReference type="InterPro" id="IPR009078">
    <property type="entry name" value="Ferritin-like_SF"/>
</dbReference>
<keyword evidence="3" id="KW-0479">Metal-binding</keyword>
<dbReference type="PROSITE" id="PS50903">
    <property type="entry name" value="RUBREDOXIN_LIKE"/>
    <property type="match status" value="1"/>
</dbReference>
<dbReference type="PANTHER" id="PTHR43865">
    <property type="entry name" value="RUBRERYTHRIN-RELATED"/>
    <property type="match status" value="1"/>
</dbReference>
<dbReference type="CDD" id="cd01041">
    <property type="entry name" value="Rubrerythrin"/>
    <property type="match status" value="1"/>
</dbReference>
<feature type="domain" description="Rubredoxin-like" evidence="6">
    <location>
        <begin position="160"/>
        <end position="194"/>
    </location>
</feature>
<evidence type="ECO:0000256" key="5">
    <source>
        <dbReference type="ARBA" id="ARBA00023004"/>
    </source>
</evidence>
<dbReference type="SUPFAM" id="SSF57802">
    <property type="entry name" value="Rubredoxin-like"/>
    <property type="match status" value="1"/>
</dbReference>
<protein>
    <submittedName>
        <fullName evidence="8">Rubrerythrin</fullName>
    </submittedName>
</protein>
<name>A0A1M6RF96_9FIRM</name>
<keyword evidence="2" id="KW-0813">Transport</keyword>
<comment type="cofactor">
    <cofactor evidence="1">
        <name>Fe(3+)</name>
        <dbReference type="ChEBI" id="CHEBI:29034"/>
    </cofactor>
</comment>
<dbReference type="PROSITE" id="PS50905">
    <property type="entry name" value="FERRITIN_LIKE"/>
    <property type="match status" value="1"/>
</dbReference>
<keyword evidence="9" id="KW-1185">Reference proteome</keyword>
<dbReference type="Proteomes" id="UP000183975">
    <property type="component" value="Unassembled WGS sequence"/>
</dbReference>
<dbReference type="GO" id="GO:0016491">
    <property type="term" value="F:oxidoreductase activity"/>
    <property type="evidence" value="ECO:0007669"/>
    <property type="project" value="InterPro"/>
</dbReference>
<dbReference type="Pfam" id="PF21349">
    <property type="entry name" value="RUBY_RBDX"/>
    <property type="match status" value="1"/>
</dbReference>
<organism evidence="8 9">
    <name type="scientific">Anaerotignum lactatifermentans DSM 14214</name>
    <dbReference type="NCBI Taxonomy" id="1121323"/>
    <lineage>
        <taxon>Bacteria</taxon>
        <taxon>Bacillati</taxon>
        <taxon>Bacillota</taxon>
        <taxon>Clostridia</taxon>
        <taxon>Lachnospirales</taxon>
        <taxon>Anaerotignaceae</taxon>
        <taxon>Anaerotignum</taxon>
    </lineage>
</organism>
<evidence type="ECO:0000259" key="6">
    <source>
        <dbReference type="PROSITE" id="PS50903"/>
    </source>
</evidence>
<dbReference type="CDD" id="cd00729">
    <property type="entry name" value="rubredoxin_SM"/>
    <property type="match status" value="1"/>
</dbReference>
<dbReference type="EMBL" id="FRAH01000023">
    <property type="protein sequence ID" value="SHK31144.1"/>
    <property type="molecule type" value="Genomic_DNA"/>
</dbReference>
<keyword evidence="5" id="KW-0408">Iron</keyword>
<dbReference type="AlphaFoldDB" id="A0A1M6RF96"/>
<dbReference type="InterPro" id="IPR012347">
    <property type="entry name" value="Ferritin-like"/>
</dbReference>
<evidence type="ECO:0000256" key="3">
    <source>
        <dbReference type="ARBA" id="ARBA00022723"/>
    </source>
</evidence>
<feature type="domain" description="Ferritin-like diiron" evidence="7">
    <location>
        <begin position="23"/>
        <end position="153"/>
    </location>
</feature>
<gene>
    <name evidence="8" type="ORF">SAMN02745138_01520</name>
</gene>